<sequence>MCPCGQVVRRLICNQKIPSSNLGEGFLALAQLAERWTVIVFCGYPQVAGSIPASEIFIM</sequence>
<accession>A0A6C0C3M0</accession>
<evidence type="ECO:0000313" key="1">
    <source>
        <dbReference type="EMBL" id="QHS98248.1"/>
    </source>
</evidence>
<dbReference type="EMBL" id="MN739312">
    <property type="protein sequence ID" value="QHS98248.1"/>
    <property type="molecule type" value="Genomic_DNA"/>
</dbReference>
<organism evidence="1">
    <name type="scientific">viral metagenome</name>
    <dbReference type="NCBI Taxonomy" id="1070528"/>
    <lineage>
        <taxon>unclassified sequences</taxon>
        <taxon>metagenomes</taxon>
        <taxon>organismal metagenomes</taxon>
    </lineage>
</organism>
<proteinExistence type="predicted"/>
<name>A0A6C0C3M0_9ZZZZ</name>
<reference evidence="1" key="1">
    <citation type="journal article" date="2020" name="Nature">
        <title>Giant virus diversity and host interactions through global metagenomics.</title>
        <authorList>
            <person name="Schulz F."/>
            <person name="Roux S."/>
            <person name="Paez-Espino D."/>
            <person name="Jungbluth S."/>
            <person name="Walsh D.A."/>
            <person name="Denef V.J."/>
            <person name="McMahon K.D."/>
            <person name="Konstantinidis K.T."/>
            <person name="Eloe-Fadrosh E.A."/>
            <person name="Kyrpides N.C."/>
            <person name="Woyke T."/>
        </authorList>
    </citation>
    <scope>NUCLEOTIDE SEQUENCE</scope>
    <source>
        <strain evidence="1">GVMAG-M-3300020182-84</strain>
    </source>
</reference>
<protein>
    <submittedName>
        <fullName evidence="1">Uncharacterized protein</fullName>
    </submittedName>
</protein>
<dbReference type="AlphaFoldDB" id="A0A6C0C3M0"/>